<dbReference type="AlphaFoldDB" id="A0AAN7SVE5"/>
<dbReference type="EC" id="3.1.1.-" evidence="3"/>
<feature type="domain" description="Carboxylesterase type B" evidence="4">
    <location>
        <begin position="39"/>
        <end position="579"/>
    </location>
</feature>
<dbReference type="Pfam" id="PF00135">
    <property type="entry name" value="COesterase"/>
    <property type="match status" value="1"/>
</dbReference>
<dbReference type="PANTHER" id="PTHR11559">
    <property type="entry name" value="CARBOXYLESTERASE"/>
    <property type="match status" value="1"/>
</dbReference>
<dbReference type="InterPro" id="IPR002018">
    <property type="entry name" value="CarbesteraseB"/>
</dbReference>
<dbReference type="InterPro" id="IPR050309">
    <property type="entry name" value="Type-B_Carboxylest/Lipase"/>
</dbReference>
<sequence length="585" mass="62693">MKSFIATASAVLFAAQAVSQSLPQVDLGYEIHQAISFNNRSNTYNFNNIRFAQPPVGDLRFAAPVAPTGRNPVVQNGSFSPICPQALPGWSPVGNAFAAAFAAGNASTFNYTAAVAAAQAAAATAAPYQPSPQETEDCLFLDVVVPRPIFDNANSNSMRRKRASGPGAPVLIWIYGGGYVAGSKQQGGIYNPSGLINASLANGGQGIVYVALNYRLGALGWLSGPSFQGQGGISNAALYDQRLGIEWVKQNIHLFGGDPNQITLIGESAGGGSIMHQITAYGGLRPVSFQRAIPQSPGWLPVSDQYTQENHTNIFFRNLNVSSLAEARAASSAAVVRANLLTVYNANYGSYIFGPTVDGVFVPAQPGLSLLTNISYAKNISVMPGHNTNESPLFAPPYVQTDDQLTAYITSTYHTATPQIVNYIVNTLYPAVYNGTYPWRSPIDRTLKLVTESVFSCNTNYLARAYNNQTHNYQFAVPPALHGQDIYSTFYQGQGTNLSQGIYAPVANALQTYITNFAMTADPNRPSLNSAGGSVPYFPVQGNNATLMMLNYTVTSPTSVVPAIGLARDETVNERCTFWQKSLYT</sequence>
<feature type="signal peptide" evidence="3">
    <location>
        <begin position="1"/>
        <end position="20"/>
    </location>
</feature>
<dbReference type="InterPro" id="IPR029058">
    <property type="entry name" value="AB_hydrolase_fold"/>
</dbReference>
<feature type="chain" id="PRO_5042671130" description="Carboxylic ester hydrolase" evidence="3">
    <location>
        <begin position="21"/>
        <end position="585"/>
    </location>
</feature>
<keyword evidence="3" id="KW-0732">Signal</keyword>
<protein>
    <recommendedName>
        <fullName evidence="3">Carboxylic ester hydrolase</fullName>
        <ecNumber evidence="3">3.1.1.-</ecNumber>
    </recommendedName>
</protein>
<keyword evidence="2 3" id="KW-0378">Hydrolase</keyword>
<accession>A0AAN7SVE5</accession>
<keyword evidence="6" id="KW-1185">Reference proteome</keyword>
<evidence type="ECO:0000259" key="4">
    <source>
        <dbReference type="Pfam" id="PF00135"/>
    </source>
</evidence>
<dbReference type="GO" id="GO:0016787">
    <property type="term" value="F:hydrolase activity"/>
    <property type="evidence" value="ECO:0007669"/>
    <property type="project" value="UniProtKB-KW"/>
</dbReference>
<dbReference type="InterPro" id="IPR019819">
    <property type="entry name" value="Carboxylesterase_B_CS"/>
</dbReference>
<dbReference type="Gene3D" id="3.40.50.1820">
    <property type="entry name" value="alpha/beta hydrolase"/>
    <property type="match status" value="1"/>
</dbReference>
<reference evidence="5 6" key="1">
    <citation type="submission" date="2023-08" db="EMBL/GenBank/DDBJ databases">
        <title>Black Yeasts Isolated from many extreme environments.</title>
        <authorList>
            <person name="Coleine C."/>
            <person name="Stajich J.E."/>
            <person name="Selbmann L."/>
        </authorList>
    </citation>
    <scope>NUCLEOTIDE SEQUENCE [LARGE SCALE GENOMIC DNA]</scope>
    <source>
        <strain evidence="5 6">CCFEE 5910</strain>
    </source>
</reference>
<evidence type="ECO:0000256" key="3">
    <source>
        <dbReference type="RuleBase" id="RU361235"/>
    </source>
</evidence>
<comment type="caution">
    <text evidence="5">The sequence shown here is derived from an EMBL/GenBank/DDBJ whole genome shotgun (WGS) entry which is preliminary data.</text>
</comment>
<dbReference type="PROSITE" id="PS00122">
    <property type="entry name" value="CARBOXYLESTERASE_B_1"/>
    <property type="match status" value="1"/>
</dbReference>
<dbReference type="InterPro" id="IPR019826">
    <property type="entry name" value="Carboxylesterase_B_AS"/>
</dbReference>
<dbReference type="PROSITE" id="PS00941">
    <property type="entry name" value="CARBOXYLESTERASE_B_2"/>
    <property type="match status" value="1"/>
</dbReference>
<proteinExistence type="inferred from homology"/>
<gene>
    <name evidence="5" type="ORF">LTR05_006542</name>
</gene>
<dbReference type="SUPFAM" id="SSF53474">
    <property type="entry name" value="alpha/beta-Hydrolases"/>
    <property type="match status" value="1"/>
</dbReference>
<evidence type="ECO:0000256" key="1">
    <source>
        <dbReference type="ARBA" id="ARBA00005964"/>
    </source>
</evidence>
<comment type="similarity">
    <text evidence="1 3">Belongs to the type-B carboxylesterase/lipase family.</text>
</comment>
<evidence type="ECO:0000313" key="6">
    <source>
        <dbReference type="Proteomes" id="UP001309876"/>
    </source>
</evidence>
<evidence type="ECO:0000313" key="5">
    <source>
        <dbReference type="EMBL" id="KAK5082662.1"/>
    </source>
</evidence>
<dbReference type="EMBL" id="JAVRRJ010000007">
    <property type="protein sequence ID" value="KAK5082662.1"/>
    <property type="molecule type" value="Genomic_DNA"/>
</dbReference>
<name>A0AAN7SVE5_9EURO</name>
<evidence type="ECO:0000256" key="2">
    <source>
        <dbReference type="ARBA" id="ARBA00022801"/>
    </source>
</evidence>
<organism evidence="5 6">
    <name type="scientific">Lithohypha guttulata</name>
    <dbReference type="NCBI Taxonomy" id="1690604"/>
    <lineage>
        <taxon>Eukaryota</taxon>
        <taxon>Fungi</taxon>
        <taxon>Dikarya</taxon>
        <taxon>Ascomycota</taxon>
        <taxon>Pezizomycotina</taxon>
        <taxon>Eurotiomycetes</taxon>
        <taxon>Chaetothyriomycetidae</taxon>
        <taxon>Chaetothyriales</taxon>
        <taxon>Trichomeriaceae</taxon>
        <taxon>Lithohypha</taxon>
    </lineage>
</organism>
<dbReference type="Proteomes" id="UP001309876">
    <property type="component" value="Unassembled WGS sequence"/>
</dbReference>